<sequence length="149" mass="16237">MGAIETTSRAVIEASQEAAWALLSDYANDLHWREGLRRIEQDRPGPVYEGAQVVEELVVLGRAVVSEIEIHGVEPGAAFSWRVGDGTAALGSRRLVPLGADRCELILHKRLQLAGSDRLLQPLVALAVRRSERGDAYRAADFVAGRVRA</sequence>
<dbReference type="SUPFAM" id="SSF55961">
    <property type="entry name" value="Bet v1-like"/>
    <property type="match status" value="1"/>
</dbReference>
<dbReference type="Pfam" id="PF10604">
    <property type="entry name" value="Polyketide_cyc2"/>
    <property type="match status" value="1"/>
</dbReference>
<proteinExistence type="predicted"/>
<evidence type="ECO:0008006" key="3">
    <source>
        <dbReference type="Google" id="ProtNLM"/>
    </source>
</evidence>
<dbReference type="Gene3D" id="3.30.530.20">
    <property type="match status" value="1"/>
</dbReference>
<dbReference type="InterPro" id="IPR019587">
    <property type="entry name" value="Polyketide_cyclase/dehydratase"/>
</dbReference>
<comment type="caution">
    <text evidence="1">The sequence shown here is derived from an EMBL/GenBank/DDBJ whole genome shotgun (WGS) entry which is preliminary data.</text>
</comment>
<dbReference type="RefSeq" id="WP_188743487.1">
    <property type="nucleotide sequence ID" value="NZ_BAABFW010000006.1"/>
</dbReference>
<protein>
    <recommendedName>
        <fullName evidence="3">SRPBCC family protein</fullName>
    </recommendedName>
</protein>
<evidence type="ECO:0000313" key="2">
    <source>
        <dbReference type="Proteomes" id="UP000636956"/>
    </source>
</evidence>
<dbReference type="Proteomes" id="UP000636956">
    <property type="component" value="Unassembled WGS sequence"/>
</dbReference>
<accession>A0A917PM00</accession>
<dbReference type="InterPro" id="IPR023393">
    <property type="entry name" value="START-like_dom_sf"/>
</dbReference>
<dbReference type="AlphaFoldDB" id="A0A917PM00"/>
<keyword evidence="2" id="KW-1185">Reference proteome</keyword>
<organism evidence="1 2">
    <name type="scientific">Agromyces bauzanensis</name>
    <dbReference type="NCBI Taxonomy" id="1308924"/>
    <lineage>
        <taxon>Bacteria</taxon>
        <taxon>Bacillati</taxon>
        <taxon>Actinomycetota</taxon>
        <taxon>Actinomycetes</taxon>
        <taxon>Micrococcales</taxon>
        <taxon>Microbacteriaceae</taxon>
        <taxon>Agromyces</taxon>
    </lineage>
</organism>
<dbReference type="EMBL" id="BMMD01000012">
    <property type="protein sequence ID" value="GGJ83286.1"/>
    <property type="molecule type" value="Genomic_DNA"/>
</dbReference>
<reference evidence="1" key="2">
    <citation type="submission" date="2020-09" db="EMBL/GenBank/DDBJ databases">
        <authorList>
            <person name="Sun Q."/>
            <person name="Zhou Y."/>
        </authorList>
    </citation>
    <scope>NUCLEOTIDE SEQUENCE</scope>
    <source>
        <strain evidence="1">CGMCC 1.8984</strain>
    </source>
</reference>
<name>A0A917PM00_9MICO</name>
<evidence type="ECO:0000313" key="1">
    <source>
        <dbReference type="EMBL" id="GGJ83286.1"/>
    </source>
</evidence>
<gene>
    <name evidence="1" type="ORF">GCM10011372_22000</name>
</gene>
<reference evidence="1" key="1">
    <citation type="journal article" date="2014" name="Int. J. Syst. Evol. Microbiol.">
        <title>Complete genome sequence of Corynebacterium casei LMG S-19264T (=DSM 44701T), isolated from a smear-ripened cheese.</title>
        <authorList>
            <consortium name="US DOE Joint Genome Institute (JGI-PGF)"/>
            <person name="Walter F."/>
            <person name="Albersmeier A."/>
            <person name="Kalinowski J."/>
            <person name="Ruckert C."/>
        </authorList>
    </citation>
    <scope>NUCLEOTIDE SEQUENCE</scope>
    <source>
        <strain evidence="1">CGMCC 1.8984</strain>
    </source>
</reference>